<dbReference type="Pfam" id="PF01899">
    <property type="entry name" value="MNHE"/>
    <property type="match status" value="1"/>
</dbReference>
<dbReference type="GO" id="GO:0008324">
    <property type="term" value="F:monoatomic cation transmembrane transporter activity"/>
    <property type="evidence" value="ECO:0007669"/>
    <property type="project" value="InterPro"/>
</dbReference>
<evidence type="ECO:0000313" key="8">
    <source>
        <dbReference type="EMBL" id="MBG0779784.1"/>
    </source>
</evidence>
<evidence type="ECO:0000313" key="9">
    <source>
        <dbReference type="Proteomes" id="UP000706172"/>
    </source>
</evidence>
<dbReference type="Proteomes" id="UP000706172">
    <property type="component" value="Unassembled WGS sequence"/>
</dbReference>
<evidence type="ECO:0000256" key="3">
    <source>
        <dbReference type="ARBA" id="ARBA00022475"/>
    </source>
</evidence>
<comment type="subcellular location">
    <subcellularLocation>
        <location evidence="1">Cell membrane</location>
        <topology evidence="1">Multi-pass membrane protein</topology>
    </subcellularLocation>
</comment>
<sequence length="172" mass="19387">MQPKENEKKAGFFSFIITFVFMFVTWIILSGYFEPLLLGLGVVSSLAIAWFFHDLLFAGATIQDIKVFLRFCQYAPWLILEIIKANFHLLFLVFHPRMHQLIDPHIIQFQTGLKSDIAITTLANAITLTPGTVTITANAEGGFRVHAIDRQSAQGLPGVMRDHVAHVFGENR</sequence>
<name>A0A931CXZ5_9BACT</name>
<dbReference type="InterPro" id="IPR002758">
    <property type="entry name" value="Cation_antiport_E"/>
</dbReference>
<evidence type="ECO:0000256" key="7">
    <source>
        <dbReference type="SAM" id="Phobius"/>
    </source>
</evidence>
<proteinExistence type="inferred from homology"/>
<keyword evidence="4 7" id="KW-0812">Transmembrane</keyword>
<keyword evidence="3" id="KW-1003">Cell membrane</keyword>
<comment type="caution">
    <text evidence="8">The sequence shown here is derived from an EMBL/GenBank/DDBJ whole genome shotgun (WGS) entry which is preliminary data.</text>
</comment>
<evidence type="ECO:0000256" key="1">
    <source>
        <dbReference type="ARBA" id="ARBA00004651"/>
    </source>
</evidence>
<evidence type="ECO:0000256" key="6">
    <source>
        <dbReference type="ARBA" id="ARBA00023136"/>
    </source>
</evidence>
<dbReference type="EMBL" id="JACCQK010000445">
    <property type="protein sequence ID" value="MBG0779784.1"/>
    <property type="molecule type" value="Genomic_DNA"/>
</dbReference>
<evidence type="ECO:0000256" key="5">
    <source>
        <dbReference type="ARBA" id="ARBA00022989"/>
    </source>
</evidence>
<feature type="transmembrane region" description="Helical" evidence="7">
    <location>
        <begin position="12"/>
        <end position="33"/>
    </location>
</feature>
<evidence type="ECO:0000256" key="4">
    <source>
        <dbReference type="ARBA" id="ARBA00022692"/>
    </source>
</evidence>
<dbReference type="GO" id="GO:0005886">
    <property type="term" value="C:plasma membrane"/>
    <property type="evidence" value="ECO:0007669"/>
    <property type="project" value="UniProtKB-SubCell"/>
</dbReference>
<dbReference type="PANTHER" id="PTHR34584">
    <property type="entry name" value="NA(+)/H(+) ANTIPORTER SUBUNIT E1"/>
    <property type="match status" value="1"/>
</dbReference>
<comment type="similarity">
    <text evidence="2">Belongs to the CPA3 antiporters (TC 2.A.63) subunit E family.</text>
</comment>
<dbReference type="PIRSF" id="PIRSF019239">
    <property type="entry name" value="MrpE"/>
    <property type="match status" value="1"/>
</dbReference>
<keyword evidence="5 7" id="KW-1133">Transmembrane helix</keyword>
<keyword evidence="6 7" id="KW-0472">Membrane</keyword>
<evidence type="ECO:0000256" key="2">
    <source>
        <dbReference type="ARBA" id="ARBA00006228"/>
    </source>
</evidence>
<dbReference type="PANTHER" id="PTHR34584:SF1">
    <property type="entry name" value="NA(+)_H(+) ANTIPORTER SUBUNIT E1"/>
    <property type="match status" value="1"/>
</dbReference>
<gene>
    <name evidence="8" type="ORF">H0S81_07640</name>
</gene>
<feature type="transmembrane region" description="Helical" evidence="7">
    <location>
        <begin position="39"/>
        <end position="62"/>
    </location>
</feature>
<organism evidence="8 9">
    <name type="scientific">Desulfotignum balticum</name>
    <dbReference type="NCBI Taxonomy" id="115781"/>
    <lineage>
        <taxon>Bacteria</taxon>
        <taxon>Pseudomonadati</taxon>
        <taxon>Thermodesulfobacteriota</taxon>
        <taxon>Desulfobacteria</taxon>
        <taxon>Desulfobacterales</taxon>
        <taxon>Desulfobacteraceae</taxon>
        <taxon>Desulfotignum</taxon>
    </lineage>
</organism>
<dbReference type="AlphaFoldDB" id="A0A931CXZ5"/>
<feature type="transmembrane region" description="Helical" evidence="7">
    <location>
        <begin position="74"/>
        <end position="94"/>
    </location>
</feature>
<accession>A0A931CXZ5</accession>
<protein>
    <submittedName>
        <fullName evidence="8">Na+/H+ antiporter subunit E</fullName>
    </submittedName>
</protein>
<reference evidence="8" key="1">
    <citation type="submission" date="2020-07" db="EMBL/GenBank/DDBJ databases">
        <title>Severe corrosion of carbon steel in oil field produced water can be linked to methanogenic archaea containing a special type of NiFe hydrogenase.</title>
        <authorList>
            <person name="Lahme S."/>
            <person name="Mand J."/>
            <person name="Longwell J."/>
            <person name="Smith R."/>
            <person name="Enning D."/>
        </authorList>
    </citation>
    <scope>NUCLEOTIDE SEQUENCE</scope>
    <source>
        <strain evidence="8">MIC098Bin6</strain>
    </source>
</reference>